<evidence type="ECO:0000256" key="3">
    <source>
        <dbReference type="SAM" id="MobiDB-lite"/>
    </source>
</evidence>
<gene>
    <name evidence="4" type="ORF">SAMN05428963_10886</name>
</gene>
<feature type="active site" description="Proton donor" evidence="2">
    <location>
        <position position="37"/>
    </location>
</feature>
<feature type="active site" description="Proton acceptor" evidence="2">
    <location>
        <position position="120"/>
    </location>
</feature>
<accession>A0A1T4RYK7</accession>
<evidence type="ECO:0000313" key="4">
    <source>
        <dbReference type="EMBL" id="SKA21089.1"/>
    </source>
</evidence>
<dbReference type="OrthoDB" id="9793819at2"/>
<dbReference type="Proteomes" id="UP000190135">
    <property type="component" value="Unassembled WGS sequence"/>
</dbReference>
<dbReference type="Pfam" id="PF13563">
    <property type="entry name" value="2_5_RNA_ligase2"/>
    <property type="match status" value="1"/>
</dbReference>
<dbReference type="Gene3D" id="3.90.1140.10">
    <property type="entry name" value="Cyclic phosphodiesterase"/>
    <property type="match status" value="1"/>
</dbReference>
<dbReference type="RefSeq" id="WP_078708822.1">
    <property type="nucleotide sequence ID" value="NZ_FUXL01000008.1"/>
</dbReference>
<dbReference type="EC" id="3.1.4.58" evidence="2"/>
<feature type="region of interest" description="Disordered" evidence="3">
    <location>
        <begin position="177"/>
        <end position="205"/>
    </location>
</feature>
<comment type="function">
    <text evidence="2">Hydrolyzes RNA 2',3'-cyclic phosphodiester to an RNA 2'-phosphomonoester.</text>
</comment>
<dbReference type="SUPFAM" id="SSF55144">
    <property type="entry name" value="LigT-like"/>
    <property type="match status" value="1"/>
</dbReference>
<keyword evidence="4" id="KW-0436">Ligase</keyword>
<dbReference type="NCBIfam" id="TIGR02258">
    <property type="entry name" value="2_5_ligase"/>
    <property type="match status" value="1"/>
</dbReference>
<feature type="short sequence motif" description="HXTX 1" evidence="2">
    <location>
        <begin position="37"/>
        <end position="40"/>
    </location>
</feature>
<dbReference type="AlphaFoldDB" id="A0A1T4RYK7"/>
<dbReference type="HAMAP" id="MF_01940">
    <property type="entry name" value="RNA_CPDase"/>
    <property type="match status" value="1"/>
</dbReference>
<proteinExistence type="inferred from homology"/>
<keyword evidence="5" id="KW-1185">Reference proteome</keyword>
<keyword evidence="1 2" id="KW-0378">Hydrolase</keyword>
<dbReference type="GO" id="GO:0016874">
    <property type="term" value="F:ligase activity"/>
    <property type="evidence" value="ECO:0007669"/>
    <property type="project" value="UniProtKB-KW"/>
</dbReference>
<comment type="similarity">
    <text evidence="2">Belongs to the 2H phosphoesterase superfamily. ThpR family.</text>
</comment>
<dbReference type="GO" id="GO:0008664">
    <property type="term" value="F:RNA 2',3'-cyclic 3'-phosphodiesterase activity"/>
    <property type="evidence" value="ECO:0007669"/>
    <property type="project" value="UniProtKB-EC"/>
</dbReference>
<dbReference type="PANTHER" id="PTHR35561:SF1">
    <property type="entry name" value="RNA 2',3'-CYCLIC PHOSPHODIESTERASE"/>
    <property type="match status" value="1"/>
</dbReference>
<evidence type="ECO:0000256" key="1">
    <source>
        <dbReference type="ARBA" id="ARBA00022801"/>
    </source>
</evidence>
<dbReference type="PANTHER" id="PTHR35561">
    <property type="entry name" value="RNA 2',3'-CYCLIC PHOSPHODIESTERASE"/>
    <property type="match status" value="1"/>
</dbReference>
<dbReference type="EMBL" id="FUXL01000008">
    <property type="protein sequence ID" value="SKA21089.1"/>
    <property type="molecule type" value="Genomic_DNA"/>
</dbReference>
<sequence length="205" mass="22620">MPRLFTALGIPREAALSLSFLRGGLFSARWIEPEDYHLTLAFIGDIEARLADEVVAALDRIERPSFTLALKGVDVFGNKKPHSLYAGVEPSSALEDLQGDIERTLRRLGIPLDQRKFTPHVTIARLKQPKPEDVARYLASRGNFRTAPFEVTRFGLFSSKDSVGGGPYVLEEAFPLTSRSRSGPWGSDDEREDWTRAEGFAGGGA</sequence>
<evidence type="ECO:0000256" key="2">
    <source>
        <dbReference type="HAMAP-Rule" id="MF_01940"/>
    </source>
</evidence>
<comment type="catalytic activity">
    <reaction evidence="2">
        <text>a 3'-end 2',3'-cyclophospho-ribonucleotide-RNA + H2O = a 3'-end 2'-phospho-ribonucleotide-RNA + H(+)</text>
        <dbReference type="Rhea" id="RHEA:11828"/>
        <dbReference type="Rhea" id="RHEA-COMP:10464"/>
        <dbReference type="Rhea" id="RHEA-COMP:17353"/>
        <dbReference type="ChEBI" id="CHEBI:15377"/>
        <dbReference type="ChEBI" id="CHEBI:15378"/>
        <dbReference type="ChEBI" id="CHEBI:83064"/>
        <dbReference type="ChEBI" id="CHEBI:173113"/>
        <dbReference type="EC" id="3.1.4.58"/>
    </reaction>
</comment>
<name>A0A1T4RYK7_9HYPH</name>
<reference evidence="4 5" key="1">
    <citation type="submission" date="2017-02" db="EMBL/GenBank/DDBJ databases">
        <authorList>
            <person name="Peterson S.W."/>
        </authorList>
    </citation>
    <scope>NUCLEOTIDE SEQUENCE [LARGE SCALE GENOMIC DNA]</scope>
    <source>
        <strain evidence="4 5">USBA 369</strain>
    </source>
</reference>
<dbReference type="STRING" id="1365950.SAMN05428963_10886"/>
<protein>
    <recommendedName>
        <fullName evidence="2">RNA 2',3'-cyclic phosphodiesterase</fullName>
        <shortName evidence="2">RNA 2',3'-CPDase</shortName>
        <ecNumber evidence="2">3.1.4.58</ecNumber>
    </recommendedName>
</protein>
<dbReference type="InterPro" id="IPR004175">
    <property type="entry name" value="RNA_CPDase"/>
</dbReference>
<dbReference type="GO" id="GO:0004113">
    <property type="term" value="F:2',3'-cyclic-nucleotide 3'-phosphodiesterase activity"/>
    <property type="evidence" value="ECO:0007669"/>
    <property type="project" value="InterPro"/>
</dbReference>
<feature type="short sequence motif" description="HXTX 2" evidence="2">
    <location>
        <begin position="120"/>
        <end position="123"/>
    </location>
</feature>
<organism evidence="4 5">
    <name type="scientific">Consotaella salsifontis</name>
    <dbReference type="NCBI Taxonomy" id="1365950"/>
    <lineage>
        <taxon>Bacteria</taxon>
        <taxon>Pseudomonadati</taxon>
        <taxon>Pseudomonadota</taxon>
        <taxon>Alphaproteobacteria</taxon>
        <taxon>Hyphomicrobiales</taxon>
        <taxon>Aurantimonadaceae</taxon>
        <taxon>Consotaella</taxon>
    </lineage>
</organism>
<dbReference type="InterPro" id="IPR009097">
    <property type="entry name" value="Cyclic_Pdiesterase"/>
</dbReference>
<evidence type="ECO:0000313" key="5">
    <source>
        <dbReference type="Proteomes" id="UP000190135"/>
    </source>
</evidence>